<dbReference type="GO" id="GO:0003824">
    <property type="term" value="F:catalytic activity"/>
    <property type="evidence" value="ECO:0007669"/>
    <property type="project" value="InterPro"/>
</dbReference>
<sequence length="304" mass="35179">MVKDYWADTPQTRREKLMPFFWNTINTKGQLYGNLRKGNVVTLANPYWFSYPGYSEMLVGYVDLSRDSNDRENNPNVTILEYIHNQPGFHGKVAAFCSWDVFDFIINENRSGVQVNSGVEPFKDKYNRPKIRLLNEIMYQIPIPWKSVRYDAITHHYAMDYLDQHKPKLLYIAYDETDEYAHEGKYDQYLMATNRLDKYVAELWNWTQKNNQYKNKTTILITTDHGRGHKTIDAWRNHGSSVAGAEHVWMAVLGPDTPSRGEISDGEPMTSSQIAATIGAFLGFGYSNEKPVGPVMHSMFYDTK</sequence>
<dbReference type="InterPro" id="IPR006124">
    <property type="entry name" value="Metalloenzyme"/>
</dbReference>
<gene>
    <name evidence="2" type="ORF">MGWOODY_Mmi1154</name>
</gene>
<dbReference type="Pfam" id="PF01676">
    <property type="entry name" value="Metalloenzyme"/>
    <property type="match status" value="1"/>
</dbReference>
<dbReference type="AlphaFoldDB" id="A0A160VFU3"/>
<feature type="domain" description="Metalloenzyme" evidence="1">
    <location>
        <begin position="157"/>
        <end position="241"/>
    </location>
</feature>
<evidence type="ECO:0000259" key="1">
    <source>
        <dbReference type="Pfam" id="PF01676"/>
    </source>
</evidence>
<name>A0A160VFU3_9ZZZZ</name>
<dbReference type="Gene3D" id="3.40.720.10">
    <property type="entry name" value="Alkaline Phosphatase, subunit A"/>
    <property type="match status" value="1"/>
</dbReference>
<dbReference type="SUPFAM" id="SSF53649">
    <property type="entry name" value="Alkaline phosphatase-like"/>
    <property type="match status" value="1"/>
</dbReference>
<dbReference type="EMBL" id="FAXC01000240">
    <property type="protein sequence ID" value="CUV09413.1"/>
    <property type="molecule type" value="Genomic_DNA"/>
</dbReference>
<dbReference type="InterPro" id="IPR017850">
    <property type="entry name" value="Alkaline_phosphatase_core_sf"/>
</dbReference>
<organism evidence="2">
    <name type="scientific">hydrothermal vent metagenome</name>
    <dbReference type="NCBI Taxonomy" id="652676"/>
    <lineage>
        <taxon>unclassified sequences</taxon>
        <taxon>metagenomes</taxon>
        <taxon>ecological metagenomes</taxon>
    </lineage>
</organism>
<reference evidence="2" key="1">
    <citation type="submission" date="2015-10" db="EMBL/GenBank/DDBJ databases">
        <authorList>
            <person name="Gilbert D.G."/>
        </authorList>
    </citation>
    <scope>NUCLEOTIDE SEQUENCE</scope>
</reference>
<dbReference type="GO" id="GO:0046872">
    <property type="term" value="F:metal ion binding"/>
    <property type="evidence" value="ECO:0007669"/>
    <property type="project" value="InterPro"/>
</dbReference>
<evidence type="ECO:0000313" key="2">
    <source>
        <dbReference type="EMBL" id="CUV09413.1"/>
    </source>
</evidence>
<protein>
    <recommendedName>
        <fullName evidence="1">Metalloenzyme domain-containing protein</fullName>
    </recommendedName>
</protein>
<accession>A0A160VFU3</accession>
<proteinExistence type="predicted"/>